<organism evidence="1 2">
    <name type="scientific">Claviceps pusilla</name>
    <dbReference type="NCBI Taxonomy" id="123648"/>
    <lineage>
        <taxon>Eukaryota</taxon>
        <taxon>Fungi</taxon>
        <taxon>Dikarya</taxon>
        <taxon>Ascomycota</taxon>
        <taxon>Pezizomycotina</taxon>
        <taxon>Sordariomycetes</taxon>
        <taxon>Hypocreomycetidae</taxon>
        <taxon>Hypocreales</taxon>
        <taxon>Clavicipitaceae</taxon>
        <taxon>Claviceps</taxon>
    </lineage>
</organism>
<sequence length="78" mass="8284">MLVSLPRTQALALAARAARSSRYSSTMQPCFSSGTDEPAATAALTPLLASSPGGKWELTCGGEALERSFKFKTFAKTW</sequence>
<comment type="caution">
    <text evidence="1">The sequence shown here is derived from an EMBL/GenBank/DDBJ whole genome shotgun (WGS) entry which is preliminary data.</text>
</comment>
<dbReference type="Proteomes" id="UP000748025">
    <property type="component" value="Unassembled WGS sequence"/>
</dbReference>
<gene>
    <name evidence="1" type="ORF">E4U43_003727</name>
</gene>
<name>A0A9P7N550_9HYPO</name>
<feature type="non-terminal residue" evidence="1">
    <location>
        <position position="78"/>
    </location>
</feature>
<proteinExistence type="predicted"/>
<dbReference type="AlphaFoldDB" id="A0A9P7N550"/>
<evidence type="ECO:0000313" key="1">
    <source>
        <dbReference type="EMBL" id="KAG5992567.1"/>
    </source>
</evidence>
<protein>
    <submittedName>
        <fullName evidence="1">Uncharacterized protein</fullName>
    </submittedName>
</protein>
<dbReference type="EMBL" id="SRPW01002478">
    <property type="protein sequence ID" value="KAG5992567.1"/>
    <property type="molecule type" value="Genomic_DNA"/>
</dbReference>
<keyword evidence="2" id="KW-1185">Reference proteome</keyword>
<reference evidence="1" key="1">
    <citation type="journal article" date="2020" name="bioRxiv">
        <title>Whole genome comparisons of ergot fungi reveals the divergence and evolution of species within the genus Claviceps are the result of varying mechanisms driving genome evolution and host range expansion.</title>
        <authorList>
            <person name="Wyka S.A."/>
            <person name="Mondo S.J."/>
            <person name="Liu M."/>
            <person name="Dettman J."/>
            <person name="Nalam V."/>
            <person name="Broders K.D."/>
        </authorList>
    </citation>
    <scope>NUCLEOTIDE SEQUENCE</scope>
    <source>
        <strain evidence="1">CCC 602</strain>
    </source>
</reference>
<accession>A0A9P7N550</accession>
<evidence type="ECO:0000313" key="2">
    <source>
        <dbReference type="Proteomes" id="UP000748025"/>
    </source>
</evidence>